<name>A0A5S6QQA0_TRIMR</name>
<protein>
    <submittedName>
        <fullName evidence="3">Retrotransposon gag domain-containing protein</fullName>
    </submittedName>
</protein>
<evidence type="ECO:0000256" key="1">
    <source>
        <dbReference type="SAM" id="MobiDB-lite"/>
    </source>
</evidence>
<evidence type="ECO:0000313" key="3">
    <source>
        <dbReference type="WBParaSite" id="TMUE_2000009358.1"/>
    </source>
</evidence>
<accession>A0A5S6QQA0</accession>
<evidence type="ECO:0000313" key="2">
    <source>
        <dbReference type="Proteomes" id="UP000046395"/>
    </source>
</evidence>
<organism evidence="2 3">
    <name type="scientific">Trichuris muris</name>
    <name type="common">Mouse whipworm</name>
    <dbReference type="NCBI Taxonomy" id="70415"/>
    <lineage>
        <taxon>Eukaryota</taxon>
        <taxon>Metazoa</taxon>
        <taxon>Ecdysozoa</taxon>
        <taxon>Nematoda</taxon>
        <taxon>Enoplea</taxon>
        <taxon>Dorylaimia</taxon>
        <taxon>Trichinellida</taxon>
        <taxon>Trichuridae</taxon>
        <taxon>Trichuris</taxon>
    </lineage>
</organism>
<proteinExistence type="predicted"/>
<sequence>MNSGYQGDGISIGEVRETAPGRAPRGGEAFCSEGRGGPWCQPPGTLSVVMDVDVWLGRLHDYLTANAVPQERWVGTLKSLVDDKLYKSLRCLGPNCTYEECTVHLRRRFGRYESPLVQRLQFSQRVQNLAESIQDFADELRCLGAELGKQDDDLKDQFIMGLRDTATQRHLVDKGPTNFDKAIAIGYSISVDSDVCRTNATEQTTVAHNCPSPSKRRR</sequence>
<feature type="region of interest" description="Disordered" evidence="1">
    <location>
        <begin position="1"/>
        <end position="28"/>
    </location>
</feature>
<dbReference type="AlphaFoldDB" id="A0A5S6QQA0"/>
<keyword evidence="2" id="KW-1185">Reference proteome</keyword>
<dbReference type="WBParaSite" id="TMUE_2000009358.1">
    <property type="protein sequence ID" value="TMUE_2000009358.1"/>
    <property type="gene ID" value="WBGene00300580"/>
</dbReference>
<reference evidence="3" key="1">
    <citation type="submission" date="2019-12" db="UniProtKB">
        <authorList>
            <consortium name="WormBaseParasite"/>
        </authorList>
    </citation>
    <scope>IDENTIFICATION</scope>
</reference>
<dbReference type="Proteomes" id="UP000046395">
    <property type="component" value="Unassembled WGS sequence"/>
</dbReference>